<organism evidence="3 4">
    <name type="scientific">Globodera rostochiensis</name>
    <name type="common">Golden nematode worm</name>
    <name type="synonym">Heterodera rostochiensis</name>
    <dbReference type="NCBI Taxonomy" id="31243"/>
    <lineage>
        <taxon>Eukaryota</taxon>
        <taxon>Metazoa</taxon>
        <taxon>Ecdysozoa</taxon>
        <taxon>Nematoda</taxon>
        <taxon>Chromadorea</taxon>
        <taxon>Rhabditida</taxon>
        <taxon>Tylenchina</taxon>
        <taxon>Tylenchomorpha</taxon>
        <taxon>Tylenchoidea</taxon>
        <taxon>Heteroderidae</taxon>
        <taxon>Heteroderinae</taxon>
        <taxon>Globodera</taxon>
    </lineage>
</organism>
<feature type="repeat" description="TPR" evidence="1">
    <location>
        <begin position="460"/>
        <end position="493"/>
    </location>
</feature>
<dbReference type="CDD" id="cd21341">
    <property type="entry name" value="TTC8_N"/>
    <property type="match status" value="1"/>
</dbReference>
<dbReference type="GO" id="GO:0036064">
    <property type="term" value="C:ciliary basal body"/>
    <property type="evidence" value="ECO:0007669"/>
    <property type="project" value="TreeGrafter"/>
</dbReference>
<dbReference type="InterPro" id="IPR019734">
    <property type="entry name" value="TPR_rpt"/>
</dbReference>
<dbReference type="PROSITE" id="PS50005">
    <property type="entry name" value="TPR"/>
    <property type="match status" value="1"/>
</dbReference>
<dbReference type="PANTHER" id="PTHR44177">
    <property type="entry name" value="TETRATRICOPEPTIDE REPEAT PROTEIN 8"/>
    <property type="match status" value="1"/>
</dbReference>
<dbReference type="GO" id="GO:0097730">
    <property type="term" value="C:non-motile cilium"/>
    <property type="evidence" value="ECO:0007669"/>
    <property type="project" value="TreeGrafter"/>
</dbReference>
<feature type="region of interest" description="Disordered" evidence="2">
    <location>
        <begin position="80"/>
        <end position="152"/>
    </location>
</feature>
<dbReference type="SUPFAM" id="SSF48452">
    <property type="entry name" value="TPR-like"/>
    <property type="match status" value="2"/>
</dbReference>
<name>A0A914GY79_GLORO</name>
<dbReference type="GO" id="GO:1905515">
    <property type="term" value="P:non-motile cilium assembly"/>
    <property type="evidence" value="ECO:0007669"/>
    <property type="project" value="InterPro"/>
</dbReference>
<proteinExistence type="predicted"/>
<reference evidence="4" key="1">
    <citation type="submission" date="2022-11" db="UniProtKB">
        <authorList>
            <consortium name="WormBaseParasite"/>
        </authorList>
    </citation>
    <scope>IDENTIFICATION</scope>
</reference>
<dbReference type="SMART" id="SM00028">
    <property type="entry name" value="TPR"/>
    <property type="match status" value="7"/>
</dbReference>
<evidence type="ECO:0000313" key="4">
    <source>
        <dbReference type="WBParaSite" id="Gr19_v10_g1148.t1"/>
    </source>
</evidence>
<evidence type="ECO:0000313" key="3">
    <source>
        <dbReference type="Proteomes" id="UP000887572"/>
    </source>
</evidence>
<dbReference type="Gene3D" id="1.25.40.10">
    <property type="entry name" value="Tetratricopeptide repeat domain"/>
    <property type="match status" value="2"/>
</dbReference>
<dbReference type="WBParaSite" id="Gr19_v10_g1148.t1">
    <property type="protein sequence ID" value="Gr19_v10_g1148.t1"/>
    <property type="gene ID" value="Gr19_v10_g1148"/>
</dbReference>
<feature type="compositionally biased region" description="Low complexity" evidence="2">
    <location>
        <begin position="133"/>
        <end position="150"/>
    </location>
</feature>
<keyword evidence="3" id="KW-1185">Reference proteome</keyword>
<dbReference type="GO" id="GO:0034464">
    <property type="term" value="C:BBSome"/>
    <property type="evidence" value="ECO:0007669"/>
    <property type="project" value="InterPro"/>
</dbReference>
<evidence type="ECO:0000256" key="1">
    <source>
        <dbReference type="PROSITE-ProRule" id="PRU00339"/>
    </source>
</evidence>
<dbReference type="Proteomes" id="UP000887572">
    <property type="component" value="Unplaced"/>
</dbReference>
<protein>
    <submittedName>
        <fullName evidence="4">Tetratricopeptide repeat protein 8</fullName>
    </submittedName>
</protein>
<dbReference type="PANTHER" id="PTHR44177:SF1">
    <property type="entry name" value="TETRATRICOPEPTIDE REPEAT PROTEIN 8"/>
    <property type="match status" value="1"/>
</dbReference>
<dbReference type="Pfam" id="PF13432">
    <property type="entry name" value="TPR_16"/>
    <property type="match status" value="1"/>
</dbReference>
<accession>A0A914GY79</accession>
<dbReference type="InterPro" id="IPR028796">
    <property type="entry name" value="BBS8"/>
</dbReference>
<dbReference type="InterPro" id="IPR011990">
    <property type="entry name" value="TPR-like_helical_dom_sf"/>
</dbReference>
<sequence>MDQLDPLYLALLYFRINKIEEAHRECTRVLDKNPLDQAAWSLKLACFAEEVFVDELENDEAGLADAYMDLGTAVATAARPGTSLSRPLAGTSAGGPSPAVRPRTASGRPLSGMQRPESRLKTGSQNSMEQMLRTSRTSRTSRPISASTARQARLGTASMVAQKDGGPFLNMARLNVEKYAREATVNMHLFNYVFLHEADARSALQIALIAARTADREQRDWFWPAQIAKCYYRLGMVREAEKQFSASLRACQMVETYAYLAKCYRRLDQPLSTVEHLKAGLEHFPNDPTLLTGLARIFEDIGDTERSVAYYKMLLKQEANNVEGIACLGAHFFYEGRPEIAMKFYRRILQMGVNSAELYVNLAICCFYCQQFDLACGCLQQAHAFADQQMQADLWYNTAHFAMARCDLKMAERCLQLALASDADHAESLVNLGILKMHDHRTDEARNLFQTATQKGPHLYEAHFNYALLLHEMGNYAQCYSSLKRSLELFPEHFYTKKLLQRVETILRS</sequence>
<dbReference type="AlphaFoldDB" id="A0A914GY79"/>
<evidence type="ECO:0000256" key="2">
    <source>
        <dbReference type="SAM" id="MobiDB-lite"/>
    </source>
</evidence>
<keyword evidence="1" id="KW-0802">TPR repeat</keyword>